<gene>
    <name evidence="2" type="ORF">HY076_05115</name>
</gene>
<name>A0A9D6QIP6_UNCEI</name>
<feature type="transmembrane region" description="Helical" evidence="1">
    <location>
        <begin position="20"/>
        <end position="42"/>
    </location>
</feature>
<feature type="transmembrane region" description="Helical" evidence="1">
    <location>
        <begin position="95"/>
        <end position="125"/>
    </location>
</feature>
<keyword evidence="1" id="KW-1133">Transmembrane helix</keyword>
<dbReference type="Pfam" id="PF12679">
    <property type="entry name" value="ABC2_membrane_2"/>
    <property type="match status" value="1"/>
</dbReference>
<protein>
    <submittedName>
        <fullName evidence="2">ABC transporter permease subunit</fullName>
    </submittedName>
</protein>
<keyword evidence="1" id="KW-0472">Membrane</keyword>
<dbReference type="GO" id="GO:0005886">
    <property type="term" value="C:plasma membrane"/>
    <property type="evidence" value="ECO:0007669"/>
    <property type="project" value="UniProtKB-SubCell"/>
</dbReference>
<keyword evidence="1" id="KW-0812">Transmembrane</keyword>
<feature type="transmembrane region" description="Helical" evidence="1">
    <location>
        <begin position="224"/>
        <end position="248"/>
    </location>
</feature>
<evidence type="ECO:0000313" key="2">
    <source>
        <dbReference type="EMBL" id="MBI3539632.1"/>
    </source>
</evidence>
<evidence type="ECO:0000256" key="1">
    <source>
        <dbReference type="SAM" id="Phobius"/>
    </source>
</evidence>
<dbReference type="GO" id="GO:0140359">
    <property type="term" value="F:ABC-type transporter activity"/>
    <property type="evidence" value="ECO:0007669"/>
    <property type="project" value="InterPro"/>
</dbReference>
<comment type="caution">
    <text evidence="2">The sequence shown here is derived from an EMBL/GenBank/DDBJ whole genome shotgun (WGS) entry which is preliminary data.</text>
</comment>
<feature type="transmembrane region" description="Helical" evidence="1">
    <location>
        <begin position="54"/>
        <end position="74"/>
    </location>
</feature>
<sequence>MNVALIARNTFRESTRDRVVAGVVIAGIALMLLTLPLGSLALGEEQRLTIDLGLTGISVLGLLIVLLVGTSLVAKEIERRTIFNLLSRPIGRPAYLVGKWLGLSGALWTVAGVLGVSLWAIAAVQGHGGRGPAILEASYLAGLELMVVTSLAVLFSALSTPVLSALYTLGFYCVGQWSSDLRDFAGQAPPALAATLRTIANIVPNLPLFNMRSTAAHGDLATPLHLGIATAYALMYCGCALALGAAAFESRDFK</sequence>
<evidence type="ECO:0000313" key="3">
    <source>
        <dbReference type="Proteomes" id="UP000807850"/>
    </source>
</evidence>
<accession>A0A9D6QIP6</accession>
<organism evidence="2 3">
    <name type="scientific">Eiseniibacteriota bacterium</name>
    <dbReference type="NCBI Taxonomy" id="2212470"/>
    <lineage>
        <taxon>Bacteria</taxon>
        <taxon>Candidatus Eiseniibacteriota</taxon>
    </lineage>
</organism>
<dbReference type="PANTHER" id="PTHR43471:SF10">
    <property type="entry name" value="SLL1107 PROTEIN"/>
    <property type="match status" value="1"/>
</dbReference>
<dbReference type="EMBL" id="JACQAY010000158">
    <property type="protein sequence ID" value="MBI3539632.1"/>
    <property type="molecule type" value="Genomic_DNA"/>
</dbReference>
<dbReference type="PANTHER" id="PTHR43471">
    <property type="entry name" value="ABC TRANSPORTER PERMEASE"/>
    <property type="match status" value="1"/>
</dbReference>
<dbReference type="AlphaFoldDB" id="A0A9D6QIP6"/>
<reference evidence="2" key="1">
    <citation type="submission" date="2020-07" db="EMBL/GenBank/DDBJ databases">
        <title>Huge and variable diversity of episymbiotic CPR bacteria and DPANN archaea in groundwater ecosystems.</title>
        <authorList>
            <person name="He C.Y."/>
            <person name="Keren R."/>
            <person name="Whittaker M."/>
            <person name="Farag I.F."/>
            <person name="Doudna J."/>
            <person name="Cate J.H.D."/>
            <person name="Banfield J.F."/>
        </authorList>
    </citation>
    <scope>NUCLEOTIDE SEQUENCE</scope>
    <source>
        <strain evidence="2">NC_groundwater_928_Pr1_S-0.2um_72_17</strain>
    </source>
</reference>
<dbReference type="Proteomes" id="UP000807850">
    <property type="component" value="Unassembled WGS sequence"/>
</dbReference>
<proteinExistence type="predicted"/>